<organism evidence="2 3">
    <name type="scientific">Polysphondylium violaceum</name>
    <dbReference type="NCBI Taxonomy" id="133409"/>
    <lineage>
        <taxon>Eukaryota</taxon>
        <taxon>Amoebozoa</taxon>
        <taxon>Evosea</taxon>
        <taxon>Eumycetozoa</taxon>
        <taxon>Dictyostelia</taxon>
        <taxon>Dictyosteliales</taxon>
        <taxon>Dictyosteliaceae</taxon>
        <taxon>Polysphondylium</taxon>
    </lineage>
</organism>
<proteinExistence type="predicted"/>
<dbReference type="AlphaFoldDB" id="A0A8J4V521"/>
<name>A0A8J4V521_9MYCE</name>
<sequence>MYKHNHIGLLKEKLNSNKHLYIDPLDLFTTIANSDTELFITLFQRYKYSVLKYYYEIGFSDIIRKLNNIDVVRYLFESGYGKEIRSISFDSIDINLLEYYLENQWLKASIDIFTDYQEQLRETNRTARIDLKDKIELVVKYIESNPDNLYQHPEQLFGTSINIPVPSLIRSIYHLLPDNDDVHIVDETHTNHQFFSTEEPVTFQRAVNKVQESEDILVRLKTAAATSSNDDNVRLNFYKYSMMLDELVKPPSWPKWFDRRGQEFIRCWQQSSRRFKVSTHYLFYHFLEQEIDQTLTDEQLRNTDCVMDMGTAISSMCSMNANVQALLFLYQQGFKAPRLPRSRFWFYRELAQLTDDQDRAAIVDLCNSPLALDHDQNDVDDLESYGTNVLSKFHILKNCCEIGHKQNIVYYLGKFTDCLDQPKINCLFDSASSPYLIKVLYSHGFKYTDVANFIKLYKHCWLDKFSQQQVTTVLACVDPERKKWLLTQLLHYTIQKNDSVSFQHFVCNNRIQLDLKDNDLINIVSKSTNINIIDYINKNQTLLCSHDCNDLEAMISHARDMDCFFGRVFDRAIHYQFNIALINYLAQEDCVEPEMVKPLENGSVDLLSIDNFVLVVFNLYHFIYLLHNPDFIEKSNNRSLSFVKHINNQDGINKPASSSSSISQYLSMYDISKYEFLNASRFSNLVALLAGSEDHEKTIHNRDDETDKRSTKKQKNQ</sequence>
<dbReference type="EMBL" id="AJWJ01000161">
    <property type="protein sequence ID" value="KAF2074177.1"/>
    <property type="molecule type" value="Genomic_DNA"/>
</dbReference>
<protein>
    <submittedName>
        <fullName evidence="2">Uncharacterized protein</fullName>
    </submittedName>
</protein>
<keyword evidence="3" id="KW-1185">Reference proteome</keyword>
<evidence type="ECO:0000256" key="1">
    <source>
        <dbReference type="SAM" id="MobiDB-lite"/>
    </source>
</evidence>
<accession>A0A8J4V521</accession>
<feature type="region of interest" description="Disordered" evidence="1">
    <location>
        <begin position="698"/>
        <end position="717"/>
    </location>
</feature>
<dbReference type="Proteomes" id="UP000695562">
    <property type="component" value="Unassembled WGS sequence"/>
</dbReference>
<reference evidence="2" key="1">
    <citation type="submission" date="2020-01" db="EMBL/GenBank/DDBJ databases">
        <title>Development of genomics and gene disruption for Polysphondylium violaceum indicates a role for the polyketide synthase stlB in stalk morphogenesis.</title>
        <authorList>
            <person name="Narita B."/>
            <person name="Kawabe Y."/>
            <person name="Kin K."/>
            <person name="Saito T."/>
            <person name="Gibbs R."/>
            <person name="Kuspa A."/>
            <person name="Muzny D."/>
            <person name="Queller D."/>
            <person name="Richards S."/>
            <person name="Strassman J."/>
            <person name="Sucgang R."/>
            <person name="Worley K."/>
            <person name="Schaap P."/>
        </authorList>
    </citation>
    <scope>NUCLEOTIDE SEQUENCE</scope>
    <source>
        <strain evidence="2">QSvi11</strain>
    </source>
</reference>
<gene>
    <name evidence="2" type="ORF">CYY_004521</name>
</gene>
<evidence type="ECO:0000313" key="2">
    <source>
        <dbReference type="EMBL" id="KAF2074177.1"/>
    </source>
</evidence>
<feature type="compositionally biased region" description="Basic and acidic residues" evidence="1">
    <location>
        <begin position="698"/>
        <end position="709"/>
    </location>
</feature>
<comment type="caution">
    <text evidence="2">The sequence shown here is derived from an EMBL/GenBank/DDBJ whole genome shotgun (WGS) entry which is preliminary data.</text>
</comment>
<evidence type="ECO:0000313" key="3">
    <source>
        <dbReference type="Proteomes" id="UP000695562"/>
    </source>
</evidence>